<dbReference type="CDD" id="cd04647">
    <property type="entry name" value="LbH_MAT_like"/>
    <property type="match status" value="1"/>
</dbReference>
<evidence type="ECO:0000313" key="3">
    <source>
        <dbReference type="EMBL" id="MEU2268487.1"/>
    </source>
</evidence>
<sequence>MLQEHDRIAIGERTLVGRHVELVPQGGSITIGSDCSLNNYVVLYGAGGITVGDGCRIATGVVIVAFNHGVDDLTLPIRCQPITARGVVVEDDAWIGARSILLDGVTVGSGSVIGAGSVVTRDVPAYAMVAGNPARVLRRRGVSRWTAVPTPESGP</sequence>
<accession>A0ABV2XWT3</accession>
<dbReference type="Proteomes" id="UP001550603">
    <property type="component" value="Unassembled WGS sequence"/>
</dbReference>
<dbReference type="EMBL" id="JBEYBN010000025">
    <property type="protein sequence ID" value="MEU2268487.1"/>
    <property type="molecule type" value="Genomic_DNA"/>
</dbReference>
<gene>
    <name evidence="3" type="ORF">ABZ568_19190</name>
</gene>
<dbReference type="InterPro" id="IPR001451">
    <property type="entry name" value="Hexapep"/>
</dbReference>
<evidence type="ECO:0000313" key="4">
    <source>
        <dbReference type="Proteomes" id="UP001550603"/>
    </source>
</evidence>
<proteinExistence type="predicted"/>
<protein>
    <submittedName>
        <fullName evidence="3">Acyltransferase</fullName>
        <ecNumber evidence="3">2.3.1.-</ecNumber>
    </submittedName>
</protein>
<organism evidence="3 4">
    <name type="scientific">Streptomyces olindensis</name>
    <dbReference type="NCBI Taxonomy" id="358823"/>
    <lineage>
        <taxon>Bacteria</taxon>
        <taxon>Bacillati</taxon>
        <taxon>Actinomycetota</taxon>
        <taxon>Actinomycetes</taxon>
        <taxon>Kitasatosporales</taxon>
        <taxon>Streptomycetaceae</taxon>
        <taxon>Streptomyces</taxon>
    </lineage>
</organism>
<evidence type="ECO:0000256" key="2">
    <source>
        <dbReference type="ARBA" id="ARBA00022737"/>
    </source>
</evidence>
<dbReference type="PANTHER" id="PTHR23416">
    <property type="entry name" value="SIALIC ACID SYNTHASE-RELATED"/>
    <property type="match status" value="1"/>
</dbReference>
<comment type="caution">
    <text evidence="3">The sequence shown here is derived from an EMBL/GenBank/DDBJ whole genome shotgun (WGS) entry which is preliminary data.</text>
</comment>
<reference evidence="3 4" key="1">
    <citation type="submission" date="2024-06" db="EMBL/GenBank/DDBJ databases">
        <title>The Natural Products Discovery Center: Release of the First 8490 Sequenced Strains for Exploring Actinobacteria Biosynthetic Diversity.</title>
        <authorList>
            <person name="Kalkreuter E."/>
            <person name="Kautsar S.A."/>
            <person name="Yang D."/>
            <person name="Bader C.D."/>
            <person name="Teijaro C.N."/>
            <person name="Fluegel L."/>
            <person name="Davis C.M."/>
            <person name="Simpson J.R."/>
            <person name="Lauterbach L."/>
            <person name="Steele A.D."/>
            <person name="Gui C."/>
            <person name="Meng S."/>
            <person name="Li G."/>
            <person name="Viehrig K."/>
            <person name="Ye F."/>
            <person name="Su P."/>
            <person name="Kiefer A.F."/>
            <person name="Nichols A."/>
            <person name="Cepeda A.J."/>
            <person name="Yan W."/>
            <person name="Fan B."/>
            <person name="Jiang Y."/>
            <person name="Adhikari A."/>
            <person name="Zheng C.-J."/>
            <person name="Schuster L."/>
            <person name="Cowan T.M."/>
            <person name="Smanski M.J."/>
            <person name="Chevrette M.G."/>
            <person name="De Carvalho L.P.S."/>
            <person name="Shen B."/>
        </authorList>
    </citation>
    <scope>NUCLEOTIDE SEQUENCE [LARGE SCALE GENOMIC DNA]</scope>
    <source>
        <strain evidence="3 4">NPDC019583</strain>
    </source>
</reference>
<keyword evidence="4" id="KW-1185">Reference proteome</keyword>
<dbReference type="GO" id="GO:0016746">
    <property type="term" value="F:acyltransferase activity"/>
    <property type="evidence" value="ECO:0007669"/>
    <property type="project" value="UniProtKB-KW"/>
</dbReference>
<dbReference type="Pfam" id="PF00132">
    <property type="entry name" value="Hexapep"/>
    <property type="match status" value="1"/>
</dbReference>
<keyword evidence="2" id="KW-0677">Repeat</keyword>
<dbReference type="InterPro" id="IPR011004">
    <property type="entry name" value="Trimer_LpxA-like_sf"/>
</dbReference>
<dbReference type="Gene3D" id="2.160.10.10">
    <property type="entry name" value="Hexapeptide repeat proteins"/>
    <property type="match status" value="1"/>
</dbReference>
<evidence type="ECO:0000256" key="1">
    <source>
        <dbReference type="ARBA" id="ARBA00022679"/>
    </source>
</evidence>
<keyword evidence="3" id="KW-0012">Acyltransferase</keyword>
<dbReference type="PROSITE" id="PS00101">
    <property type="entry name" value="HEXAPEP_TRANSFERASES"/>
    <property type="match status" value="1"/>
</dbReference>
<dbReference type="PANTHER" id="PTHR23416:SF78">
    <property type="entry name" value="LIPOPOLYSACCHARIDE BIOSYNTHESIS O-ACETYL TRANSFERASE WBBJ-RELATED"/>
    <property type="match status" value="1"/>
</dbReference>
<dbReference type="RefSeq" id="WP_051649108.1">
    <property type="nucleotide sequence ID" value="NZ_JBEYBN010000025.1"/>
</dbReference>
<dbReference type="EC" id="2.3.1.-" evidence="3"/>
<dbReference type="SUPFAM" id="SSF51161">
    <property type="entry name" value="Trimeric LpxA-like enzymes"/>
    <property type="match status" value="1"/>
</dbReference>
<dbReference type="Pfam" id="PF14602">
    <property type="entry name" value="Hexapep_2"/>
    <property type="match status" value="2"/>
</dbReference>
<dbReference type="InterPro" id="IPR018357">
    <property type="entry name" value="Hexapep_transf_CS"/>
</dbReference>
<name>A0ABV2XWT3_9ACTN</name>
<dbReference type="InterPro" id="IPR051159">
    <property type="entry name" value="Hexapeptide_acetyltransf"/>
</dbReference>
<keyword evidence="1 3" id="KW-0808">Transferase</keyword>